<dbReference type="InterPro" id="IPR039426">
    <property type="entry name" value="TonB-dep_rcpt-like"/>
</dbReference>
<dbReference type="Pfam" id="PF07715">
    <property type="entry name" value="Plug"/>
    <property type="match status" value="1"/>
</dbReference>
<comment type="caution">
    <text evidence="14">The sequence shown here is derived from an EMBL/GenBank/DDBJ whole genome shotgun (WGS) entry which is preliminary data.</text>
</comment>
<dbReference type="EMBL" id="AQHF01000033">
    <property type="protein sequence ID" value="MBE0348324.1"/>
    <property type="molecule type" value="Genomic_DNA"/>
</dbReference>
<dbReference type="PANTHER" id="PTHR40980:SF3">
    <property type="entry name" value="TONB-DEPENDENT RECEPTOR-LIKE BETA-BARREL DOMAIN-CONTAINING PROTEIN"/>
    <property type="match status" value="1"/>
</dbReference>
<dbReference type="InterPro" id="IPR012910">
    <property type="entry name" value="Plug_dom"/>
</dbReference>
<sequence>MSITRQEFCYLVALNKKFLTQLALDLLLQTEQVLRLIGIGTQGECMFRNNKKKLVVLISQSLLGSVLFAPGIALAEESNNQEAAKNGEVEVIQVRGIRGSVVQSLNTKRYSDAIVDAVTAEDIGKFPDQNVAESLQRITGVSITRSFGEGERVSIRGTGESQNRTLLNGQAVGSADWWTNSAASRGFNYTMLPSEIISGLEVYKSPEADIDEGSIGGTVIVRTRKPLELEANKIAGSIIAQHSEVSGETDPQLSAMYNFKTDDESFGALISVVRQERNLRRDGIEAWSWTYRDITLEDGTVVNNVYSPGGGGSAMFSQQRVRTGINLALQYRPSENMDIVFNALDSTLEADNENQNFLWLPGYGGSQYTDITVIDHPVVGKMAVGGTLGLSPNANNILDETKVRNSELKTKSYDLKVEHQGQLWESSYHLGYTEGSGGSQADRSVGWEGNYVHSFDTSQVEDVKTSYAAAPNDGEKWNLGFLRYDSNDAKDDETYFQADFKRPIDVAIFSQIKVGFKYRDHSRFNTKHTTDNRTDLNWSLADYSKAMPSDYLSGIGSSGTTRSYAITDPDKIRQEGDALGWNYQVLKASTFDINEKITAGYIKANLDADGLRGNLGVRLVNTKQTSSAFAGESGAEVWTTEEKDYFDILPSINLAIDLDDDLLMRFSAARVMSRPDYADMTASTSYNLETQTGTGGNPDIDPYRATQFDTGIEWYFSDAGLFSAVFFYKDIQSFIESQPALETHEGKEVLISRPVNGKAGRIQGLEIGYQQELYEGFGVAANYTYVDGEAKDDEGNDITIPGNSEHTVNLSSYYENEFISARISYNFRTGYDTGRDWPGYIDDYGQVDANLTYNYNENVAFILEAINLTDEHTFSYQEEGVEQALTGVYADGRRFSAGVRFNF</sequence>
<dbReference type="PANTHER" id="PTHR40980">
    <property type="entry name" value="PLUG DOMAIN-CONTAINING PROTEIN"/>
    <property type="match status" value="1"/>
</dbReference>
<evidence type="ECO:0000256" key="10">
    <source>
        <dbReference type="PROSITE-ProRule" id="PRU10144"/>
    </source>
</evidence>
<keyword evidence="3 9" id="KW-1134">Transmembrane beta strand</keyword>
<dbReference type="NCBIfam" id="TIGR01782">
    <property type="entry name" value="TonB-Xanth-Caul"/>
    <property type="match status" value="1"/>
</dbReference>
<organism evidence="14 15">
    <name type="scientific">Pseudoalteromonas peptidolytica F12-50-A1</name>
    <dbReference type="NCBI Taxonomy" id="1315280"/>
    <lineage>
        <taxon>Bacteria</taxon>
        <taxon>Pseudomonadati</taxon>
        <taxon>Pseudomonadota</taxon>
        <taxon>Gammaproteobacteria</taxon>
        <taxon>Alteromonadales</taxon>
        <taxon>Pseudoalteromonadaceae</taxon>
        <taxon>Pseudoalteromonas</taxon>
    </lineage>
</organism>
<evidence type="ECO:0000256" key="3">
    <source>
        <dbReference type="ARBA" id="ARBA00022452"/>
    </source>
</evidence>
<dbReference type="CDD" id="cd01347">
    <property type="entry name" value="ligand_gated_channel"/>
    <property type="match status" value="1"/>
</dbReference>
<dbReference type="PROSITE" id="PS52016">
    <property type="entry name" value="TONB_DEPENDENT_REC_3"/>
    <property type="match status" value="1"/>
</dbReference>
<evidence type="ECO:0000313" key="14">
    <source>
        <dbReference type="EMBL" id="MBE0348324.1"/>
    </source>
</evidence>
<dbReference type="GO" id="GO:0009279">
    <property type="term" value="C:cell outer membrane"/>
    <property type="evidence" value="ECO:0007669"/>
    <property type="project" value="UniProtKB-SubCell"/>
</dbReference>
<keyword evidence="15" id="KW-1185">Reference proteome</keyword>
<dbReference type="InterPro" id="IPR000531">
    <property type="entry name" value="Beta-barrel_TonB"/>
</dbReference>
<dbReference type="Pfam" id="PF00593">
    <property type="entry name" value="TonB_dep_Rec_b-barrel"/>
    <property type="match status" value="1"/>
</dbReference>
<feature type="domain" description="TonB-dependent receptor-like beta-barrel" evidence="12">
    <location>
        <begin position="422"/>
        <end position="868"/>
    </location>
</feature>
<dbReference type="Gene3D" id="2.170.130.10">
    <property type="entry name" value="TonB-dependent receptor, plug domain"/>
    <property type="match status" value="1"/>
</dbReference>
<evidence type="ECO:0000256" key="4">
    <source>
        <dbReference type="ARBA" id="ARBA00022692"/>
    </source>
</evidence>
<evidence type="ECO:0000256" key="8">
    <source>
        <dbReference type="ARBA" id="ARBA00023237"/>
    </source>
</evidence>
<reference evidence="14 15" key="1">
    <citation type="submission" date="2015-06" db="EMBL/GenBank/DDBJ databases">
        <title>Genome sequence of Pseudoalteromonas peptidolytica.</title>
        <authorList>
            <person name="Xie B.-B."/>
            <person name="Rong J.-C."/>
            <person name="Qin Q.-L."/>
            <person name="Zhang Y.-Z."/>
        </authorList>
    </citation>
    <scope>NUCLEOTIDE SEQUENCE [LARGE SCALE GENOMIC DNA]</scope>
    <source>
        <strain evidence="14 15">F12-50-A1</strain>
    </source>
</reference>
<evidence type="ECO:0000256" key="2">
    <source>
        <dbReference type="ARBA" id="ARBA00022448"/>
    </source>
</evidence>
<keyword evidence="2 9" id="KW-0813">Transport</keyword>
<evidence type="ECO:0000256" key="7">
    <source>
        <dbReference type="ARBA" id="ARBA00023136"/>
    </source>
</evidence>
<dbReference type="Proteomes" id="UP000660708">
    <property type="component" value="Unassembled WGS sequence"/>
</dbReference>
<evidence type="ECO:0000256" key="5">
    <source>
        <dbReference type="ARBA" id="ARBA00022729"/>
    </source>
</evidence>
<evidence type="ECO:0000256" key="6">
    <source>
        <dbReference type="ARBA" id="ARBA00023077"/>
    </source>
</evidence>
<dbReference type="Gene3D" id="2.40.170.20">
    <property type="entry name" value="TonB-dependent receptor, beta-barrel domain"/>
    <property type="match status" value="1"/>
</dbReference>
<protein>
    <submittedName>
        <fullName evidence="14">Iron complex outermembrane recepter protein</fullName>
    </submittedName>
</protein>
<keyword evidence="8 9" id="KW-0998">Cell outer membrane</keyword>
<gene>
    <name evidence="14" type="ORF">PPEP_b0020</name>
</gene>
<comment type="similarity">
    <text evidence="9 11">Belongs to the TonB-dependent receptor family.</text>
</comment>
<dbReference type="InterPro" id="IPR037066">
    <property type="entry name" value="Plug_dom_sf"/>
</dbReference>
<accession>A0A8I0MYG3</accession>
<feature type="short sequence motif" description="TonB C-terminal box" evidence="10">
    <location>
        <begin position="886"/>
        <end position="903"/>
    </location>
</feature>
<dbReference type="SUPFAM" id="SSF56935">
    <property type="entry name" value="Porins"/>
    <property type="match status" value="1"/>
</dbReference>
<name>A0A8I0MYG3_9GAMM</name>
<dbReference type="InterPro" id="IPR010104">
    <property type="entry name" value="TonB_rcpt_bac"/>
</dbReference>
<dbReference type="AlphaFoldDB" id="A0A8I0MYG3"/>
<keyword evidence="4 9" id="KW-0812">Transmembrane</keyword>
<evidence type="ECO:0000313" key="15">
    <source>
        <dbReference type="Proteomes" id="UP000660708"/>
    </source>
</evidence>
<dbReference type="InterPro" id="IPR010917">
    <property type="entry name" value="TonB_rcpt_CS"/>
</dbReference>
<keyword evidence="6 11" id="KW-0798">TonB box</keyword>
<proteinExistence type="inferred from homology"/>
<evidence type="ECO:0000256" key="9">
    <source>
        <dbReference type="PROSITE-ProRule" id="PRU01360"/>
    </source>
</evidence>
<feature type="domain" description="TonB-dependent receptor plug" evidence="13">
    <location>
        <begin position="109"/>
        <end position="218"/>
    </location>
</feature>
<keyword evidence="5" id="KW-0732">Signal</keyword>
<evidence type="ECO:0000259" key="12">
    <source>
        <dbReference type="Pfam" id="PF00593"/>
    </source>
</evidence>
<dbReference type="PROSITE" id="PS01156">
    <property type="entry name" value="TONB_DEPENDENT_REC_2"/>
    <property type="match status" value="1"/>
</dbReference>
<evidence type="ECO:0000256" key="1">
    <source>
        <dbReference type="ARBA" id="ARBA00004571"/>
    </source>
</evidence>
<dbReference type="InterPro" id="IPR036942">
    <property type="entry name" value="Beta-barrel_TonB_sf"/>
</dbReference>
<evidence type="ECO:0000259" key="13">
    <source>
        <dbReference type="Pfam" id="PF07715"/>
    </source>
</evidence>
<evidence type="ECO:0000256" key="11">
    <source>
        <dbReference type="RuleBase" id="RU003357"/>
    </source>
</evidence>
<keyword evidence="7 9" id="KW-0472">Membrane</keyword>
<comment type="subcellular location">
    <subcellularLocation>
        <location evidence="1 9">Cell outer membrane</location>
        <topology evidence="1 9">Multi-pass membrane protein</topology>
    </subcellularLocation>
</comment>